<dbReference type="Proteomes" id="UP000809829">
    <property type="component" value="Unassembled WGS sequence"/>
</dbReference>
<accession>A0ABS2QXS1</accession>
<keyword evidence="1" id="KW-0472">Membrane</keyword>
<evidence type="ECO:0000313" key="2">
    <source>
        <dbReference type="EMBL" id="MBM7704278.1"/>
    </source>
</evidence>
<dbReference type="RefSeq" id="WP_205188288.1">
    <property type="nucleotide sequence ID" value="NZ_JAFBFC010000006.1"/>
</dbReference>
<feature type="transmembrane region" description="Helical" evidence="1">
    <location>
        <begin position="12"/>
        <end position="33"/>
    </location>
</feature>
<name>A0ABS2QXS1_9BACI</name>
<evidence type="ECO:0000313" key="3">
    <source>
        <dbReference type="Proteomes" id="UP000809829"/>
    </source>
</evidence>
<keyword evidence="1" id="KW-1133">Transmembrane helix</keyword>
<dbReference type="EMBL" id="JAFBFC010000006">
    <property type="protein sequence ID" value="MBM7704278.1"/>
    <property type="molecule type" value="Genomic_DNA"/>
</dbReference>
<feature type="transmembrane region" description="Helical" evidence="1">
    <location>
        <begin position="45"/>
        <end position="63"/>
    </location>
</feature>
<proteinExistence type="predicted"/>
<comment type="caution">
    <text evidence="2">The sequence shown here is derived from an EMBL/GenBank/DDBJ whole genome shotgun (WGS) entry which is preliminary data.</text>
</comment>
<protein>
    <submittedName>
        <fullName evidence="2">Uncharacterized protein</fullName>
    </submittedName>
</protein>
<keyword evidence="1" id="KW-0812">Transmembrane</keyword>
<reference evidence="2 3" key="1">
    <citation type="submission" date="2021-01" db="EMBL/GenBank/DDBJ databases">
        <title>Genomic Encyclopedia of Type Strains, Phase IV (KMG-IV): sequencing the most valuable type-strain genomes for metagenomic binning, comparative biology and taxonomic classification.</title>
        <authorList>
            <person name="Goeker M."/>
        </authorList>
    </citation>
    <scope>NUCLEOTIDE SEQUENCE [LARGE SCALE GENOMIC DNA]</scope>
    <source>
        <strain evidence="2 3">DSM 104297</strain>
    </source>
</reference>
<organism evidence="2 3">
    <name type="scientific">Priestia iocasae</name>
    <dbReference type="NCBI Taxonomy" id="2291674"/>
    <lineage>
        <taxon>Bacteria</taxon>
        <taxon>Bacillati</taxon>
        <taxon>Bacillota</taxon>
        <taxon>Bacilli</taxon>
        <taxon>Bacillales</taxon>
        <taxon>Bacillaceae</taxon>
        <taxon>Priestia</taxon>
    </lineage>
</organism>
<gene>
    <name evidence="2" type="ORF">JOC83_003133</name>
</gene>
<evidence type="ECO:0000256" key="1">
    <source>
        <dbReference type="SAM" id="Phobius"/>
    </source>
</evidence>
<keyword evidence="3" id="KW-1185">Reference proteome</keyword>
<sequence length="70" mass="8000">MASQNTKRFMRPALLIIPIFFAVCATISTTTVFIVEGAKGNLPSLWVFVIIVIPFYLFVWIGLRLRKKLK</sequence>